<dbReference type="Pfam" id="PF03372">
    <property type="entry name" value="Exo_endo_phos"/>
    <property type="match status" value="1"/>
</dbReference>
<dbReference type="PANTHER" id="PTHR12121">
    <property type="entry name" value="CARBON CATABOLITE REPRESSOR PROTEIN 4"/>
    <property type="match status" value="1"/>
</dbReference>
<evidence type="ECO:0000259" key="1">
    <source>
        <dbReference type="Pfam" id="PF03372"/>
    </source>
</evidence>
<feature type="domain" description="Endonuclease/exonuclease/phosphatase" evidence="1">
    <location>
        <begin position="12"/>
        <end position="254"/>
    </location>
</feature>
<dbReference type="CDD" id="cd09083">
    <property type="entry name" value="EEP-1"/>
    <property type="match status" value="1"/>
</dbReference>
<dbReference type="SUPFAM" id="SSF56219">
    <property type="entry name" value="DNase I-like"/>
    <property type="match status" value="1"/>
</dbReference>
<dbReference type="PANTHER" id="PTHR12121:SF36">
    <property type="entry name" value="ENDONUCLEASE_EXONUCLEASE_PHOSPHATASE DOMAIN-CONTAINING PROTEIN"/>
    <property type="match status" value="1"/>
</dbReference>
<evidence type="ECO:0000313" key="2">
    <source>
        <dbReference type="EMBL" id="SVB27267.1"/>
    </source>
</evidence>
<gene>
    <name evidence="2" type="ORF">METZ01_LOCUS180121</name>
</gene>
<sequence length="265" mass="30708">ILSCTSETTTVMSYNIRYDNKWDEKNSWSTRKESIVRIFEKYSPSFIGTQEGLAHQIHYIDSVLGKYDYIGVGREDGIKKGEFCAIYYESDTYKVIESSTFWLSDTPEKVSIGWDAALERICTYGLFEHTMNKKRIWVFNTHFDHMGEIARIKSSELILERINDLNNFSGPIILMGDFNSLPNSKPTHTILKQLEDAFNISLNKPKGPKGTYNGFNEDQPIEKRIDYIYLKNIDALNHEHIDDRLENNNHISDHLPVMVDLIIKP</sequence>
<organism evidence="2">
    <name type="scientific">marine metagenome</name>
    <dbReference type="NCBI Taxonomy" id="408172"/>
    <lineage>
        <taxon>unclassified sequences</taxon>
        <taxon>metagenomes</taxon>
        <taxon>ecological metagenomes</taxon>
    </lineage>
</organism>
<accession>A0A382CPQ8</accession>
<reference evidence="2" key="1">
    <citation type="submission" date="2018-05" db="EMBL/GenBank/DDBJ databases">
        <authorList>
            <person name="Lanie J.A."/>
            <person name="Ng W.-L."/>
            <person name="Kazmierczak K.M."/>
            <person name="Andrzejewski T.M."/>
            <person name="Davidsen T.M."/>
            <person name="Wayne K.J."/>
            <person name="Tettelin H."/>
            <person name="Glass J.I."/>
            <person name="Rusch D."/>
            <person name="Podicherti R."/>
            <person name="Tsui H.-C.T."/>
            <person name="Winkler M.E."/>
        </authorList>
    </citation>
    <scope>NUCLEOTIDE SEQUENCE</scope>
</reference>
<name>A0A382CPQ8_9ZZZZ</name>
<proteinExistence type="predicted"/>
<protein>
    <recommendedName>
        <fullName evidence="1">Endonuclease/exonuclease/phosphatase domain-containing protein</fullName>
    </recommendedName>
</protein>
<feature type="non-terminal residue" evidence="2">
    <location>
        <position position="1"/>
    </location>
</feature>
<dbReference type="AlphaFoldDB" id="A0A382CPQ8"/>
<dbReference type="GO" id="GO:0000175">
    <property type="term" value="F:3'-5'-RNA exonuclease activity"/>
    <property type="evidence" value="ECO:0007669"/>
    <property type="project" value="TreeGrafter"/>
</dbReference>
<dbReference type="InterPro" id="IPR050410">
    <property type="entry name" value="CCR4/nocturin_mRNA_transcr"/>
</dbReference>
<dbReference type="InterPro" id="IPR036691">
    <property type="entry name" value="Endo/exonu/phosph_ase_sf"/>
</dbReference>
<dbReference type="EMBL" id="UINC01035212">
    <property type="protein sequence ID" value="SVB27267.1"/>
    <property type="molecule type" value="Genomic_DNA"/>
</dbReference>
<dbReference type="Gene3D" id="3.60.10.10">
    <property type="entry name" value="Endonuclease/exonuclease/phosphatase"/>
    <property type="match status" value="1"/>
</dbReference>
<dbReference type="InterPro" id="IPR005135">
    <property type="entry name" value="Endo/exonuclease/phosphatase"/>
</dbReference>